<evidence type="ECO:0000256" key="2">
    <source>
        <dbReference type="ARBA" id="ARBA00023186"/>
    </source>
</evidence>
<comment type="caution">
    <text evidence="5">The sequence shown here is derived from an EMBL/GenBank/DDBJ whole genome shotgun (WGS) entry which is preliminary data.</text>
</comment>
<comment type="subunit">
    <text evidence="3">Homodimer.</text>
</comment>
<evidence type="ECO:0000256" key="3">
    <source>
        <dbReference type="HAMAP-Rule" id="MF_01151"/>
    </source>
</evidence>
<evidence type="ECO:0000313" key="6">
    <source>
        <dbReference type="Proteomes" id="UP000230208"/>
    </source>
</evidence>
<dbReference type="InterPro" id="IPR009012">
    <property type="entry name" value="GrpE_head"/>
</dbReference>
<dbReference type="GO" id="GO:0006457">
    <property type="term" value="P:protein folding"/>
    <property type="evidence" value="ECO:0007669"/>
    <property type="project" value="InterPro"/>
</dbReference>
<protein>
    <recommendedName>
        <fullName evidence="3">Protein GrpE</fullName>
    </recommendedName>
    <alternativeName>
        <fullName evidence="3">HSP-70 cofactor</fullName>
    </alternativeName>
</protein>
<keyword evidence="2 3" id="KW-0143">Chaperone</keyword>
<comment type="function">
    <text evidence="3">Participates actively in the response to hyperosmotic and heat shock by preventing the aggregation of stress-denatured proteins, in association with DnaK and GrpE. It is the nucleotide exchange factor for DnaK and may function as a thermosensor. Unfolded proteins bind initially to DnaJ; upon interaction with the DnaJ-bound protein, DnaK hydrolyzes its bound ATP, resulting in the formation of a stable complex. GrpE releases ADP from DnaK; ATP binding to DnaK triggers the release of the substrate protein, thus completing the reaction cycle. Several rounds of ATP-dependent interactions between DnaJ, DnaK and GrpE are required for fully efficient folding.</text>
</comment>
<comment type="subcellular location">
    <subcellularLocation>
        <location evidence="3">Cytoplasm</location>
    </subcellularLocation>
</comment>
<reference evidence="5 6" key="1">
    <citation type="submission" date="2017-09" db="EMBL/GenBank/DDBJ databases">
        <title>Depth-based differentiation of microbial function through sediment-hosted aquifers and enrichment of novel symbionts in the deep terrestrial subsurface.</title>
        <authorList>
            <person name="Probst A.J."/>
            <person name="Ladd B."/>
            <person name="Jarett J.K."/>
            <person name="Geller-Mcgrath D.E."/>
            <person name="Sieber C.M."/>
            <person name="Emerson J.B."/>
            <person name="Anantharaman K."/>
            <person name="Thomas B.C."/>
            <person name="Malmstrom R."/>
            <person name="Stieglmeier M."/>
            <person name="Klingl A."/>
            <person name="Woyke T."/>
            <person name="Ryan C.M."/>
            <person name="Banfield J.F."/>
        </authorList>
    </citation>
    <scope>NUCLEOTIDE SEQUENCE [LARGE SCALE GENOMIC DNA]</scope>
    <source>
        <strain evidence="5">CG10_big_fil_rev_8_21_14_0_10_37_15</strain>
    </source>
</reference>
<dbReference type="GO" id="GO:0005737">
    <property type="term" value="C:cytoplasm"/>
    <property type="evidence" value="ECO:0007669"/>
    <property type="project" value="UniProtKB-SubCell"/>
</dbReference>
<dbReference type="Pfam" id="PF01025">
    <property type="entry name" value="GrpE"/>
    <property type="match status" value="1"/>
</dbReference>
<accession>A0A2H0R5H1</accession>
<dbReference type="GO" id="GO:0042803">
    <property type="term" value="F:protein homodimerization activity"/>
    <property type="evidence" value="ECO:0007669"/>
    <property type="project" value="InterPro"/>
</dbReference>
<dbReference type="InterPro" id="IPR013805">
    <property type="entry name" value="GrpE_CC"/>
</dbReference>
<proteinExistence type="inferred from homology"/>
<dbReference type="Proteomes" id="UP000230208">
    <property type="component" value="Unassembled WGS sequence"/>
</dbReference>
<dbReference type="EMBL" id="PCXP01000021">
    <property type="protein sequence ID" value="PIR41779.1"/>
    <property type="molecule type" value="Genomic_DNA"/>
</dbReference>
<evidence type="ECO:0000313" key="5">
    <source>
        <dbReference type="EMBL" id="PIR41779.1"/>
    </source>
</evidence>
<name>A0A2H0R5H1_9BACT</name>
<dbReference type="PRINTS" id="PR00773">
    <property type="entry name" value="GRPEPROTEIN"/>
</dbReference>
<dbReference type="GO" id="GO:0051087">
    <property type="term" value="F:protein-folding chaperone binding"/>
    <property type="evidence" value="ECO:0007669"/>
    <property type="project" value="InterPro"/>
</dbReference>
<dbReference type="HAMAP" id="MF_01151">
    <property type="entry name" value="GrpE"/>
    <property type="match status" value="1"/>
</dbReference>
<evidence type="ECO:0000256" key="1">
    <source>
        <dbReference type="ARBA" id="ARBA00009054"/>
    </source>
</evidence>
<dbReference type="SUPFAM" id="SSF58014">
    <property type="entry name" value="Coiled-coil domain of nucleotide exchange factor GrpE"/>
    <property type="match status" value="1"/>
</dbReference>
<comment type="similarity">
    <text evidence="1 3 4">Belongs to the GrpE family.</text>
</comment>
<dbReference type="PANTHER" id="PTHR21237:SF23">
    <property type="entry name" value="GRPE PROTEIN HOMOLOG, MITOCHONDRIAL"/>
    <property type="match status" value="1"/>
</dbReference>
<evidence type="ECO:0000256" key="4">
    <source>
        <dbReference type="RuleBase" id="RU004478"/>
    </source>
</evidence>
<organism evidence="5 6">
    <name type="scientific">Candidatus Yanofskybacteria bacterium CG10_big_fil_rev_8_21_14_0_10_37_15</name>
    <dbReference type="NCBI Taxonomy" id="1975097"/>
    <lineage>
        <taxon>Bacteria</taxon>
        <taxon>Candidatus Yanofskyibacteriota</taxon>
    </lineage>
</organism>
<dbReference type="SUPFAM" id="SSF51064">
    <property type="entry name" value="Head domain of nucleotide exchange factor GrpE"/>
    <property type="match status" value="1"/>
</dbReference>
<keyword evidence="3" id="KW-0963">Cytoplasm</keyword>
<sequence length="147" mass="17482">MDEENKKQPEVESKKTEIHECREDEYLNNWKRERADFLNYKKDEFKRLSEFAKFANEGILLEMIELLDDLETASREIEDHGLKQIVKKFEDFLKKHDVEKIDSKDKFDPLLHEATSTEEDGSRLEEVRAGYLMHGKVIRPARVKIVK</sequence>
<dbReference type="AlphaFoldDB" id="A0A2H0R5H1"/>
<keyword evidence="3" id="KW-0346">Stress response</keyword>
<dbReference type="InterPro" id="IPR000740">
    <property type="entry name" value="GrpE"/>
</dbReference>
<dbReference type="Gene3D" id="2.30.22.10">
    <property type="entry name" value="Head domain of nucleotide exchange factor GrpE"/>
    <property type="match status" value="1"/>
</dbReference>
<dbReference type="GO" id="GO:0051082">
    <property type="term" value="F:unfolded protein binding"/>
    <property type="evidence" value="ECO:0007669"/>
    <property type="project" value="TreeGrafter"/>
</dbReference>
<dbReference type="GO" id="GO:0000774">
    <property type="term" value="F:adenyl-nucleotide exchange factor activity"/>
    <property type="evidence" value="ECO:0007669"/>
    <property type="project" value="InterPro"/>
</dbReference>
<gene>
    <name evidence="3 5" type="primary">grpE</name>
    <name evidence="5" type="ORF">COV30_01945</name>
</gene>
<dbReference type="PANTHER" id="PTHR21237">
    <property type="entry name" value="GRPE PROTEIN"/>
    <property type="match status" value="1"/>
</dbReference>
<dbReference type="Gene3D" id="3.90.20.20">
    <property type="match status" value="1"/>
</dbReference>